<organism evidence="2 3">
    <name type="scientific">Labrys miyagiensis</name>
    <dbReference type="NCBI Taxonomy" id="346912"/>
    <lineage>
        <taxon>Bacteria</taxon>
        <taxon>Pseudomonadati</taxon>
        <taxon>Pseudomonadota</taxon>
        <taxon>Alphaproteobacteria</taxon>
        <taxon>Hyphomicrobiales</taxon>
        <taxon>Xanthobacteraceae</taxon>
        <taxon>Labrys</taxon>
    </lineage>
</organism>
<dbReference type="RefSeq" id="WP_284310553.1">
    <property type="nucleotide sequence ID" value="NZ_BSPC01000005.1"/>
</dbReference>
<dbReference type="CDD" id="cd03057">
    <property type="entry name" value="GST_N_Beta"/>
    <property type="match status" value="1"/>
</dbReference>
<dbReference type="InterPro" id="IPR036282">
    <property type="entry name" value="Glutathione-S-Trfase_C_sf"/>
</dbReference>
<proteinExistence type="predicted"/>
<dbReference type="Gene3D" id="1.20.1050.10">
    <property type="match status" value="1"/>
</dbReference>
<dbReference type="SUPFAM" id="SSF47616">
    <property type="entry name" value="GST C-terminal domain-like"/>
    <property type="match status" value="1"/>
</dbReference>
<evidence type="ECO:0000259" key="1">
    <source>
        <dbReference type="PROSITE" id="PS50404"/>
    </source>
</evidence>
<dbReference type="Pfam" id="PF13409">
    <property type="entry name" value="GST_N_2"/>
    <property type="match status" value="1"/>
</dbReference>
<reference evidence="3" key="1">
    <citation type="journal article" date="2019" name="Int. J. Syst. Evol. Microbiol.">
        <title>The Global Catalogue of Microorganisms (GCM) 10K type strain sequencing project: providing services to taxonomists for standard genome sequencing and annotation.</title>
        <authorList>
            <consortium name="The Broad Institute Genomics Platform"/>
            <consortium name="The Broad Institute Genome Sequencing Center for Infectious Disease"/>
            <person name="Wu L."/>
            <person name="Ma J."/>
        </authorList>
    </citation>
    <scope>NUCLEOTIDE SEQUENCE [LARGE SCALE GENOMIC DNA]</scope>
    <source>
        <strain evidence="3">NBRC 101365</strain>
    </source>
</reference>
<dbReference type="Proteomes" id="UP001156882">
    <property type="component" value="Unassembled WGS sequence"/>
</dbReference>
<evidence type="ECO:0000313" key="3">
    <source>
        <dbReference type="Proteomes" id="UP001156882"/>
    </source>
</evidence>
<dbReference type="EMBL" id="BSPC01000005">
    <property type="protein sequence ID" value="GLS17747.1"/>
    <property type="molecule type" value="Genomic_DNA"/>
</dbReference>
<keyword evidence="3" id="KW-1185">Reference proteome</keyword>
<dbReference type="PANTHER" id="PTHR44051">
    <property type="entry name" value="GLUTATHIONE S-TRANSFERASE-RELATED"/>
    <property type="match status" value="1"/>
</dbReference>
<name>A0ABQ6CBI5_9HYPH</name>
<sequence length="208" mass="22629">MTKWRHYWRPQTGSLVTAIAFAWAGIEPEAILVEKKSSQHEPDFLALNPAAQVPVAIMPCGTVLAETAAIVLAIDEARPGAGLLPPAGSSERGTALRWLMFLAVAGYPAALRYYYADRFTADASEAGIEAVRAAASRESDRIFAIVAGAMRGPFLFGETPTIVDAYAAMLADWHEPAQDLPVFRTLRQAILAHPVIGETWRRHEQSSE</sequence>
<comment type="caution">
    <text evidence="2">The sequence shown here is derived from an EMBL/GenBank/DDBJ whole genome shotgun (WGS) entry which is preliminary data.</text>
</comment>
<dbReference type="PANTHER" id="PTHR44051:SF8">
    <property type="entry name" value="GLUTATHIONE S-TRANSFERASE GSTA"/>
    <property type="match status" value="1"/>
</dbReference>
<dbReference type="InterPro" id="IPR036249">
    <property type="entry name" value="Thioredoxin-like_sf"/>
</dbReference>
<dbReference type="PROSITE" id="PS50404">
    <property type="entry name" value="GST_NTER"/>
    <property type="match status" value="1"/>
</dbReference>
<evidence type="ECO:0000313" key="2">
    <source>
        <dbReference type="EMBL" id="GLS17747.1"/>
    </source>
</evidence>
<dbReference type="SUPFAM" id="SSF52833">
    <property type="entry name" value="Thioredoxin-like"/>
    <property type="match status" value="1"/>
</dbReference>
<gene>
    <name evidence="2" type="primary">gst_1</name>
    <name evidence="2" type="ORF">GCM10007874_07620</name>
</gene>
<protein>
    <submittedName>
        <fullName evidence="2">Glutathione S-transferase</fullName>
    </submittedName>
</protein>
<dbReference type="InterPro" id="IPR004045">
    <property type="entry name" value="Glutathione_S-Trfase_N"/>
</dbReference>
<accession>A0ABQ6CBI5</accession>
<dbReference type="Gene3D" id="3.40.30.10">
    <property type="entry name" value="Glutaredoxin"/>
    <property type="match status" value="1"/>
</dbReference>
<feature type="domain" description="GST N-terminal" evidence="1">
    <location>
        <begin position="1"/>
        <end position="82"/>
    </location>
</feature>